<reference evidence="1 2" key="1">
    <citation type="submission" date="2019-10" db="EMBL/GenBank/DDBJ databases">
        <authorList>
            <person name="Riley H.L."/>
            <person name="Garlena R.A."/>
            <person name="Russell D.A."/>
            <person name="Pope W.H."/>
            <person name="Jacobs-Sera D."/>
            <person name="Hatfull G.F."/>
        </authorList>
    </citation>
    <scope>NUCLEOTIDE SEQUENCE [LARGE SCALE GENOMIC DNA]</scope>
</reference>
<evidence type="ECO:0000313" key="2">
    <source>
        <dbReference type="Proteomes" id="UP000422251"/>
    </source>
</evidence>
<dbReference type="RefSeq" id="YP_010061134.1">
    <property type="nucleotide sequence ID" value="NC_054779.1"/>
</dbReference>
<accession>A0A649VRB9</accession>
<keyword evidence="2" id="KW-1185">Reference proteome</keyword>
<gene>
    <name evidence="1" type="primary">98</name>
    <name evidence="1" type="ORF">SEA_BLINN1_98</name>
</gene>
<organism evidence="1 2">
    <name type="scientific">Mycobacterium phage Blinn1</name>
    <dbReference type="NCBI Taxonomy" id="2656562"/>
    <lineage>
        <taxon>Viruses</taxon>
        <taxon>Duplodnaviria</taxon>
        <taxon>Heunggongvirae</taxon>
        <taxon>Uroviricota</taxon>
        <taxon>Caudoviricetes</taxon>
        <taxon>Gladiatorvirus</taxon>
        <taxon>Gladiatorvirus blinn1</taxon>
    </lineage>
</organism>
<sequence length="83" mass="10075">MSREHRTQGLHRRNRLGLLPRQQLLPSLELDTHHERYIDMWKLWTGIGLREYESEEIALREGRRLKECTWVTIEYPSGRKAYL</sequence>
<dbReference type="EMBL" id="MN586039">
    <property type="protein sequence ID" value="QGJ94858.1"/>
    <property type="molecule type" value="Genomic_DNA"/>
</dbReference>
<dbReference type="KEGG" id="vg:64869009"/>
<name>A0A649VRB9_9CAUD</name>
<dbReference type="Proteomes" id="UP000422251">
    <property type="component" value="Segment"/>
</dbReference>
<dbReference type="GeneID" id="64869009"/>
<evidence type="ECO:0000313" key="1">
    <source>
        <dbReference type="EMBL" id="QGJ94858.1"/>
    </source>
</evidence>
<proteinExistence type="predicted"/>
<protein>
    <submittedName>
        <fullName evidence="1">Uncharacterized protein</fullName>
    </submittedName>
</protein>